<keyword evidence="2" id="KW-1133">Transmembrane helix</keyword>
<feature type="region of interest" description="Disordered" evidence="1">
    <location>
        <begin position="85"/>
        <end position="147"/>
    </location>
</feature>
<dbReference type="Proteomes" id="UP000626109">
    <property type="component" value="Unassembled WGS sequence"/>
</dbReference>
<evidence type="ECO:0000313" key="4">
    <source>
        <dbReference type="EMBL" id="CAE8589506.1"/>
    </source>
</evidence>
<evidence type="ECO:0000313" key="5">
    <source>
        <dbReference type="EMBL" id="CAE8657806.1"/>
    </source>
</evidence>
<evidence type="ECO:0000313" key="3">
    <source>
        <dbReference type="EMBL" id="CAE8583006.1"/>
    </source>
</evidence>
<keyword evidence="2" id="KW-0472">Membrane</keyword>
<feature type="transmembrane region" description="Helical" evidence="2">
    <location>
        <begin position="42"/>
        <end position="64"/>
    </location>
</feature>
<comment type="caution">
    <text evidence="5">The sequence shown here is derived from an EMBL/GenBank/DDBJ whole genome shotgun (WGS) entry which is preliminary data.</text>
</comment>
<gene>
    <name evidence="3" type="ORF">PGLA1383_LOCUS1994</name>
    <name evidence="4" type="ORF">PGLA1383_LOCUS8261</name>
    <name evidence="5" type="ORF">PGLA2088_LOCUS13050</name>
</gene>
<proteinExistence type="predicted"/>
<evidence type="ECO:0000313" key="7">
    <source>
        <dbReference type="Proteomes" id="UP000654075"/>
    </source>
</evidence>
<name>A0A813IWG2_POLGL</name>
<evidence type="ECO:0000313" key="6">
    <source>
        <dbReference type="Proteomes" id="UP000626109"/>
    </source>
</evidence>
<dbReference type="EMBL" id="CAJNNV010000565">
    <property type="protein sequence ID" value="CAE8583006.1"/>
    <property type="molecule type" value="Genomic_DNA"/>
</dbReference>
<sequence length="147" mass="14908">MDNDPLYLPDDEAFLPNEDLSVLLSEGASASVTELCSHGPSAALLLGCMLLAAAGLLVCIQAAWKAYAPDITEFYKEAAAAGGSDNLPLSFPTTTGQKSVGGSGGFVNGEAVVPPDASEAQLRQRAAAAPEENSQGSPAKKLSAPSS</sequence>
<dbReference type="EMBL" id="CAJNNW010015497">
    <property type="protein sequence ID" value="CAE8657806.1"/>
    <property type="molecule type" value="Genomic_DNA"/>
</dbReference>
<evidence type="ECO:0000256" key="2">
    <source>
        <dbReference type="SAM" id="Phobius"/>
    </source>
</evidence>
<keyword evidence="2" id="KW-0812">Transmembrane</keyword>
<protein>
    <submittedName>
        <fullName evidence="5">Uncharacterized protein</fullName>
    </submittedName>
</protein>
<dbReference type="AlphaFoldDB" id="A0A813IWG2"/>
<reference evidence="5" key="1">
    <citation type="submission" date="2021-02" db="EMBL/GenBank/DDBJ databases">
        <authorList>
            <person name="Dougan E. K."/>
            <person name="Rhodes N."/>
            <person name="Thang M."/>
            <person name="Chan C."/>
        </authorList>
    </citation>
    <scope>NUCLEOTIDE SEQUENCE</scope>
</reference>
<evidence type="ECO:0000256" key="1">
    <source>
        <dbReference type="SAM" id="MobiDB-lite"/>
    </source>
</evidence>
<dbReference type="EMBL" id="CAJNNV010003733">
    <property type="protein sequence ID" value="CAE8589506.1"/>
    <property type="molecule type" value="Genomic_DNA"/>
</dbReference>
<keyword evidence="7" id="KW-1185">Reference proteome</keyword>
<dbReference type="Proteomes" id="UP000654075">
    <property type="component" value="Unassembled WGS sequence"/>
</dbReference>
<accession>A0A813IWG2</accession>
<organism evidence="5 6">
    <name type="scientific">Polarella glacialis</name>
    <name type="common">Dinoflagellate</name>
    <dbReference type="NCBI Taxonomy" id="89957"/>
    <lineage>
        <taxon>Eukaryota</taxon>
        <taxon>Sar</taxon>
        <taxon>Alveolata</taxon>
        <taxon>Dinophyceae</taxon>
        <taxon>Suessiales</taxon>
        <taxon>Suessiaceae</taxon>
        <taxon>Polarella</taxon>
    </lineage>
</organism>